<gene>
    <name evidence="1" type="primary">AUGUSTUS-3.0.2_32244</name>
    <name evidence="1" type="ORF">TcasGA2_TC032244</name>
</gene>
<organism evidence="1 2">
    <name type="scientific">Tribolium castaneum</name>
    <name type="common">Red flour beetle</name>
    <dbReference type="NCBI Taxonomy" id="7070"/>
    <lineage>
        <taxon>Eukaryota</taxon>
        <taxon>Metazoa</taxon>
        <taxon>Ecdysozoa</taxon>
        <taxon>Arthropoda</taxon>
        <taxon>Hexapoda</taxon>
        <taxon>Insecta</taxon>
        <taxon>Pterygota</taxon>
        <taxon>Neoptera</taxon>
        <taxon>Endopterygota</taxon>
        <taxon>Coleoptera</taxon>
        <taxon>Polyphaga</taxon>
        <taxon>Cucujiformia</taxon>
        <taxon>Tenebrionidae</taxon>
        <taxon>Tenebrionidae incertae sedis</taxon>
        <taxon>Tribolium</taxon>
    </lineage>
</organism>
<evidence type="ECO:0000313" key="1">
    <source>
        <dbReference type="EMBL" id="KYB29036.1"/>
    </source>
</evidence>
<dbReference type="InParanoid" id="A0A139WMC9"/>
<protein>
    <submittedName>
        <fullName evidence="1">Uncharacterized protein</fullName>
    </submittedName>
</protein>
<reference evidence="1 2" key="2">
    <citation type="journal article" date="2010" name="Nucleic Acids Res.">
        <title>BeetleBase in 2010: revisions to provide comprehensive genomic information for Tribolium castaneum.</title>
        <authorList>
            <person name="Kim H.S."/>
            <person name="Murphy T."/>
            <person name="Xia J."/>
            <person name="Caragea D."/>
            <person name="Park Y."/>
            <person name="Beeman R.W."/>
            <person name="Lorenzen M.D."/>
            <person name="Butcher S."/>
            <person name="Manak J.R."/>
            <person name="Brown S.J."/>
        </authorList>
    </citation>
    <scope>GENOME REANNOTATION</scope>
    <source>
        <strain evidence="1 2">Georgia GA2</strain>
    </source>
</reference>
<reference evidence="1 2" key="1">
    <citation type="journal article" date="2008" name="Nature">
        <title>The genome of the model beetle and pest Tribolium castaneum.</title>
        <authorList>
            <consortium name="Tribolium Genome Sequencing Consortium"/>
            <person name="Richards S."/>
            <person name="Gibbs R.A."/>
            <person name="Weinstock G.M."/>
            <person name="Brown S.J."/>
            <person name="Denell R."/>
            <person name="Beeman R.W."/>
            <person name="Gibbs R."/>
            <person name="Beeman R.W."/>
            <person name="Brown S.J."/>
            <person name="Bucher G."/>
            <person name="Friedrich M."/>
            <person name="Grimmelikhuijzen C.J."/>
            <person name="Klingler M."/>
            <person name="Lorenzen M."/>
            <person name="Richards S."/>
            <person name="Roth S."/>
            <person name="Schroder R."/>
            <person name="Tautz D."/>
            <person name="Zdobnov E.M."/>
            <person name="Muzny D."/>
            <person name="Gibbs R.A."/>
            <person name="Weinstock G.M."/>
            <person name="Attaway T."/>
            <person name="Bell S."/>
            <person name="Buhay C.J."/>
            <person name="Chandrabose M.N."/>
            <person name="Chavez D."/>
            <person name="Clerk-Blankenburg K.P."/>
            <person name="Cree A."/>
            <person name="Dao M."/>
            <person name="Davis C."/>
            <person name="Chacko J."/>
            <person name="Dinh H."/>
            <person name="Dugan-Rocha S."/>
            <person name="Fowler G."/>
            <person name="Garner T.T."/>
            <person name="Garnes J."/>
            <person name="Gnirke A."/>
            <person name="Hawes A."/>
            <person name="Hernandez J."/>
            <person name="Hines S."/>
            <person name="Holder M."/>
            <person name="Hume J."/>
            <person name="Jhangiani S.N."/>
            <person name="Joshi V."/>
            <person name="Khan Z.M."/>
            <person name="Jackson L."/>
            <person name="Kovar C."/>
            <person name="Kowis A."/>
            <person name="Lee S."/>
            <person name="Lewis L.R."/>
            <person name="Margolis J."/>
            <person name="Morgan M."/>
            <person name="Nazareth L.V."/>
            <person name="Nguyen N."/>
            <person name="Okwuonu G."/>
            <person name="Parker D."/>
            <person name="Richards S."/>
            <person name="Ruiz S.J."/>
            <person name="Santibanez J."/>
            <person name="Savard J."/>
            <person name="Scherer S.E."/>
            <person name="Schneider B."/>
            <person name="Sodergren E."/>
            <person name="Tautz D."/>
            <person name="Vattahil S."/>
            <person name="Villasana D."/>
            <person name="White C.S."/>
            <person name="Wright R."/>
            <person name="Park Y."/>
            <person name="Beeman R.W."/>
            <person name="Lord J."/>
            <person name="Oppert B."/>
            <person name="Lorenzen M."/>
            <person name="Brown S."/>
            <person name="Wang L."/>
            <person name="Savard J."/>
            <person name="Tautz D."/>
            <person name="Richards S."/>
            <person name="Weinstock G."/>
            <person name="Gibbs R.A."/>
            <person name="Liu Y."/>
            <person name="Worley K."/>
            <person name="Weinstock G."/>
            <person name="Elsik C.G."/>
            <person name="Reese J.T."/>
            <person name="Elhaik E."/>
            <person name="Landan G."/>
            <person name="Graur D."/>
            <person name="Arensburger P."/>
            <person name="Atkinson P."/>
            <person name="Beeman R.W."/>
            <person name="Beidler J."/>
            <person name="Brown S.J."/>
            <person name="Demuth J.P."/>
            <person name="Drury D.W."/>
            <person name="Du Y.Z."/>
            <person name="Fujiwara H."/>
            <person name="Lorenzen M."/>
            <person name="Maselli V."/>
            <person name="Osanai M."/>
            <person name="Park Y."/>
            <person name="Robertson H.M."/>
            <person name="Tu Z."/>
            <person name="Wang J.J."/>
            <person name="Wang S."/>
            <person name="Richards S."/>
            <person name="Song H."/>
            <person name="Zhang L."/>
            <person name="Sodergren E."/>
            <person name="Werner D."/>
            <person name="Stanke M."/>
            <person name="Morgenstern B."/>
            <person name="Solovyev V."/>
            <person name="Kosarev P."/>
            <person name="Brown G."/>
            <person name="Chen H.C."/>
            <person name="Ermolaeva O."/>
            <person name="Hlavina W."/>
            <person name="Kapustin Y."/>
            <person name="Kiryutin B."/>
            <person name="Kitts P."/>
            <person name="Maglott D."/>
            <person name="Pruitt K."/>
            <person name="Sapojnikov V."/>
            <person name="Souvorov A."/>
            <person name="Mackey A.J."/>
            <person name="Waterhouse R.M."/>
            <person name="Wyder S."/>
            <person name="Zdobnov E.M."/>
            <person name="Zdobnov E.M."/>
            <person name="Wyder S."/>
            <person name="Kriventseva E.V."/>
            <person name="Kadowaki T."/>
            <person name="Bork P."/>
            <person name="Aranda M."/>
            <person name="Bao R."/>
            <person name="Beermann A."/>
            <person name="Berns N."/>
            <person name="Bolognesi R."/>
            <person name="Bonneton F."/>
            <person name="Bopp D."/>
            <person name="Brown S.J."/>
            <person name="Bucher G."/>
            <person name="Butts T."/>
            <person name="Chaumot A."/>
            <person name="Denell R.E."/>
            <person name="Ferrier D.E."/>
            <person name="Friedrich M."/>
            <person name="Gordon C.M."/>
            <person name="Jindra M."/>
            <person name="Klingler M."/>
            <person name="Lan Q."/>
            <person name="Lattorff H.M."/>
            <person name="Laudet V."/>
            <person name="von Levetsow C."/>
            <person name="Liu Z."/>
            <person name="Lutz R."/>
            <person name="Lynch J.A."/>
            <person name="da Fonseca R.N."/>
            <person name="Posnien N."/>
            <person name="Reuter R."/>
            <person name="Roth S."/>
            <person name="Savard J."/>
            <person name="Schinko J.B."/>
            <person name="Schmitt C."/>
            <person name="Schoppmeier M."/>
            <person name="Schroder R."/>
            <person name="Shippy T.D."/>
            <person name="Simonnet F."/>
            <person name="Marques-Souza H."/>
            <person name="Tautz D."/>
            <person name="Tomoyasu Y."/>
            <person name="Trauner J."/>
            <person name="Van der Zee M."/>
            <person name="Vervoort M."/>
            <person name="Wittkopp N."/>
            <person name="Wimmer E.A."/>
            <person name="Yang X."/>
            <person name="Jones A.K."/>
            <person name="Sattelle D.B."/>
            <person name="Ebert P.R."/>
            <person name="Nelson D."/>
            <person name="Scott J.G."/>
            <person name="Beeman R.W."/>
            <person name="Muthukrishnan S."/>
            <person name="Kramer K.J."/>
            <person name="Arakane Y."/>
            <person name="Beeman R.W."/>
            <person name="Zhu Q."/>
            <person name="Hogenkamp D."/>
            <person name="Dixit R."/>
            <person name="Oppert B."/>
            <person name="Jiang H."/>
            <person name="Zou Z."/>
            <person name="Marshall J."/>
            <person name="Elpidina E."/>
            <person name="Vinokurov K."/>
            <person name="Oppert C."/>
            <person name="Zou Z."/>
            <person name="Evans J."/>
            <person name="Lu Z."/>
            <person name="Zhao P."/>
            <person name="Sumathipala N."/>
            <person name="Altincicek B."/>
            <person name="Vilcinskas A."/>
            <person name="Williams M."/>
            <person name="Hultmark D."/>
            <person name="Hetru C."/>
            <person name="Jiang H."/>
            <person name="Grimmelikhuijzen C.J."/>
            <person name="Hauser F."/>
            <person name="Cazzamali G."/>
            <person name="Williamson M."/>
            <person name="Park Y."/>
            <person name="Li B."/>
            <person name="Tanaka Y."/>
            <person name="Predel R."/>
            <person name="Neupert S."/>
            <person name="Schachtner J."/>
            <person name="Verleyen P."/>
            <person name="Raible F."/>
            <person name="Bork P."/>
            <person name="Friedrich M."/>
            <person name="Walden K.K."/>
            <person name="Robertson H.M."/>
            <person name="Angeli S."/>
            <person name="Foret S."/>
            <person name="Bucher G."/>
            <person name="Schuetz S."/>
            <person name="Maleszka R."/>
            <person name="Wimmer E.A."/>
            <person name="Beeman R.W."/>
            <person name="Lorenzen M."/>
            <person name="Tomoyasu Y."/>
            <person name="Miller S.C."/>
            <person name="Grossmann D."/>
            <person name="Bucher G."/>
        </authorList>
    </citation>
    <scope>NUCLEOTIDE SEQUENCE [LARGE SCALE GENOMIC DNA]</scope>
    <source>
        <strain evidence="1 2">Georgia GA2</strain>
    </source>
</reference>
<accession>A0A139WMC9</accession>
<proteinExistence type="predicted"/>
<evidence type="ECO:0000313" key="2">
    <source>
        <dbReference type="Proteomes" id="UP000007266"/>
    </source>
</evidence>
<dbReference type="EMBL" id="KQ971313">
    <property type="protein sequence ID" value="KYB29036.1"/>
    <property type="molecule type" value="Genomic_DNA"/>
</dbReference>
<sequence length="55" mass="6217">MMHPPEVLATQAKEERPRTSLGRIIVLGKPLGVQSHEMDGRRMEFEVGSGRFRPT</sequence>
<name>A0A139WMC9_TRICA</name>
<keyword evidence="2" id="KW-1185">Reference proteome</keyword>
<dbReference type="Proteomes" id="UP000007266">
    <property type="component" value="Linkage group 2"/>
</dbReference>
<dbReference type="AlphaFoldDB" id="A0A139WMC9"/>